<protein>
    <recommendedName>
        <fullName evidence="4">DUF4112 domain-containing protein</fullName>
    </recommendedName>
</protein>
<feature type="transmembrane region" description="Helical" evidence="1">
    <location>
        <begin position="58"/>
        <end position="81"/>
    </location>
</feature>
<evidence type="ECO:0000313" key="3">
    <source>
        <dbReference type="Proteomes" id="UP000219193"/>
    </source>
</evidence>
<gene>
    <name evidence="2" type="ORF">SAMN06296241_1762</name>
</gene>
<dbReference type="OrthoDB" id="1144067at2"/>
<reference evidence="3" key="1">
    <citation type="submission" date="2017-09" db="EMBL/GenBank/DDBJ databases">
        <authorList>
            <person name="Varghese N."/>
            <person name="Submissions S."/>
        </authorList>
    </citation>
    <scope>NUCLEOTIDE SEQUENCE [LARGE SCALE GENOMIC DNA]</scope>
    <source>
        <strain evidence="3">CGMCC 1.12641</strain>
    </source>
</reference>
<keyword evidence="1" id="KW-0472">Membrane</keyword>
<keyword evidence="1" id="KW-1133">Transmembrane helix</keyword>
<name>A0A285X5D3_9FLAO</name>
<dbReference type="EMBL" id="OCMF01000002">
    <property type="protein sequence ID" value="SOC80216.1"/>
    <property type="molecule type" value="Genomic_DNA"/>
</dbReference>
<dbReference type="AlphaFoldDB" id="A0A285X5D3"/>
<keyword evidence="1" id="KW-0812">Transmembrane</keyword>
<evidence type="ECO:0008006" key="4">
    <source>
        <dbReference type="Google" id="ProtNLM"/>
    </source>
</evidence>
<organism evidence="2 3">
    <name type="scientific">Salinimicrobium sediminis</name>
    <dbReference type="NCBI Taxonomy" id="1343891"/>
    <lineage>
        <taxon>Bacteria</taxon>
        <taxon>Pseudomonadati</taxon>
        <taxon>Bacteroidota</taxon>
        <taxon>Flavobacteriia</taxon>
        <taxon>Flavobacteriales</taxon>
        <taxon>Flavobacteriaceae</taxon>
        <taxon>Salinimicrobium</taxon>
    </lineage>
</organism>
<keyword evidence="3" id="KW-1185">Reference proteome</keyword>
<accession>A0A285X5D3</accession>
<feature type="transmembrane region" description="Helical" evidence="1">
    <location>
        <begin position="12"/>
        <end position="37"/>
    </location>
</feature>
<proteinExistence type="predicted"/>
<evidence type="ECO:0000313" key="2">
    <source>
        <dbReference type="EMBL" id="SOC80216.1"/>
    </source>
</evidence>
<dbReference type="Proteomes" id="UP000219193">
    <property type="component" value="Unassembled WGS sequence"/>
</dbReference>
<sequence>MNIEKKKLLIKGLVYDAIGMASGAVPLVGGFLDLLWAPYAAKKMAAMYPGRKGKLGSVIVFLEEILPFSDIIPTFTLMWLYTFVWQKDEDYGQLQPIRVRS</sequence>
<dbReference type="RefSeq" id="WP_097056008.1">
    <property type="nucleotide sequence ID" value="NZ_OCMF01000002.1"/>
</dbReference>
<evidence type="ECO:0000256" key="1">
    <source>
        <dbReference type="SAM" id="Phobius"/>
    </source>
</evidence>